<dbReference type="AlphaFoldDB" id="K0WZP9"/>
<dbReference type="Proteomes" id="UP000006044">
    <property type="component" value="Unassembled WGS sequence"/>
</dbReference>
<dbReference type="PROSITE" id="PS51819">
    <property type="entry name" value="VOC"/>
    <property type="match status" value="1"/>
</dbReference>
<organism evidence="2 3">
    <name type="scientific">Barnesiella intestinihominis YIT 11860</name>
    <dbReference type="NCBI Taxonomy" id="742726"/>
    <lineage>
        <taxon>Bacteria</taxon>
        <taxon>Pseudomonadati</taxon>
        <taxon>Bacteroidota</taxon>
        <taxon>Bacteroidia</taxon>
        <taxon>Bacteroidales</taxon>
        <taxon>Barnesiellaceae</taxon>
        <taxon>Barnesiella</taxon>
    </lineage>
</organism>
<dbReference type="InterPro" id="IPR029068">
    <property type="entry name" value="Glyas_Bleomycin-R_OHBP_Dase"/>
</dbReference>
<evidence type="ECO:0000313" key="3">
    <source>
        <dbReference type="Proteomes" id="UP000006044"/>
    </source>
</evidence>
<keyword evidence="3" id="KW-1185">Reference proteome</keyword>
<dbReference type="PANTHER" id="PTHR36113">
    <property type="entry name" value="LYASE, PUTATIVE-RELATED-RELATED"/>
    <property type="match status" value="1"/>
</dbReference>
<dbReference type="eggNOG" id="COG0346">
    <property type="taxonomic scope" value="Bacteria"/>
</dbReference>
<dbReference type="Pfam" id="PF00903">
    <property type="entry name" value="Glyoxalase"/>
    <property type="match status" value="1"/>
</dbReference>
<dbReference type="RefSeq" id="WP_008862089.1">
    <property type="nucleotide sequence ID" value="NZ_JH815204.1"/>
</dbReference>
<dbReference type="HOGENOM" id="CLU_046006_16_0_10"/>
<dbReference type="InterPro" id="IPR037523">
    <property type="entry name" value="VOC_core"/>
</dbReference>
<proteinExistence type="predicted"/>
<name>K0WZP9_9BACT</name>
<dbReference type="EMBL" id="ADLE01000011">
    <property type="protein sequence ID" value="EJZ63791.1"/>
    <property type="molecule type" value="Genomic_DNA"/>
</dbReference>
<evidence type="ECO:0000259" key="1">
    <source>
        <dbReference type="PROSITE" id="PS51819"/>
    </source>
</evidence>
<dbReference type="InterPro" id="IPR004360">
    <property type="entry name" value="Glyas_Fos-R_dOase_dom"/>
</dbReference>
<accession>K0WZP9</accession>
<dbReference type="STRING" id="742726.HMPREF9448_01629"/>
<gene>
    <name evidence="2" type="ORF">HMPREF9448_01629</name>
</gene>
<evidence type="ECO:0000313" key="2">
    <source>
        <dbReference type="EMBL" id="EJZ63791.1"/>
    </source>
</evidence>
<feature type="domain" description="VOC" evidence="1">
    <location>
        <begin position="2"/>
        <end position="129"/>
    </location>
</feature>
<protein>
    <recommendedName>
        <fullName evidence="1">VOC domain-containing protein</fullName>
    </recommendedName>
</protein>
<dbReference type="InterPro" id="IPR051332">
    <property type="entry name" value="Fosfomycin_Res_Enzymes"/>
</dbReference>
<dbReference type="GeneID" id="77848880"/>
<dbReference type="OrthoDB" id="9789012at2"/>
<dbReference type="PANTHER" id="PTHR36113:SF1">
    <property type="entry name" value="GLYOXALASE_BLEOMYCIN RESISTANCE PROTEIN_DIOXYGENASE"/>
    <property type="match status" value="1"/>
</dbReference>
<comment type="caution">
    <text evidence="2">The sequence shown here is derived from an EMBL/GenBank/DDBJ whole genome shotgun (WGS) entry which is preliminary data.</text>
</comment>
<dbReference type="Gene3D" id="3.10.180.10">
    <property type="entry name" value="2,3-Dihydroxybiphenyl 1,2-Dioxygenase, domain 1"/>
    <property type="match status" value="1"/>
</dbReference>
<sequence length="129" mass="14710">MKLNHVALWVDDIESVRLFYMKYFGALCNDRYVNESKKFTSYFLSFDEGTACLELMNRPDILDMPFNRGQVKGLAHLSISVGSREAVDELTRRLQTDGYTVIGQPRLTGDGFYESTILDPEGNNVEITE</sequence>
<dbReference type="SUPFAM" id="SSF54593">
    <property type="entry name" value="Glyoxalase/Bleomycin resistance protein/Dihydroxybiphenyl dioxygenase"/>
    <property type="match status" value="1"/>
</dbReference>
<dbReference type="PATRIC" id="fig|742726.3.peg.1708"/>
<reference evidence="2 3" key="1">
    <citation type="submission" date="2012-08" db="EMBL/GenBank/DDBJ databases">
        <title>The Genome Sequence of Barnesiella intestinihominis YIT 11860.</title>
        <authorList>
            <consortium name="The Broad Institute Genome Sequencing Platform"/>
            <person name="Earl A."/>
            <person name="Ward D."/>
            <person name="Feldgarden M."/>
            <person name="Gevers D."/>
            <person name="Morotomi M."/>
            <person name="Walker B."/>
            <person name="Young S.K."/>
            <person name="Zeng Q."/>
            <person name="Gargeya S."/>
            <person name="Fitzgerald M."/>
            <person name="Haas B."/>
            <person name="Abouelleil A."/>
            <person name="Alvarado L."/>
            <person name="Arachchi H.M."/>
            <person name="Berlin A.M."/>
            <person name="Chapman S.B."/>
            <person name="Goldberg J."/>
            <person name="Griggs A."/>
            <person name="Gujja S."/>
            <person name="Hansen M."/>
            <person name="Howarth C."/>
            <person name="Imamovic A."/>
            <person name="Larimer J."/>
            <person name="McCowen C."/>
            <person name="Montmayeur A."/>
            <person name="Murphy C."/>
            <person name="Neiman D."/>
            <person name="Pearson M."/>
            <person name="Priest M."/>
            <person name="Roberts A."/>
            <person name="Saif S."/>
            <person name="Shea T."/>
            <person name="Sisk P."/>
            <person name="Sykes S."/>
            <person name="Wortman J."/>
            <person name="Nusbaum C."/>
            <person name="Birren B."/>
        </authorList>
    </citation>
    <scope>NUCLEOTIDE SEQUENCE [LARGE SCALE GENOMIC DNA]</scope>
    <source>
        <strain evidence="2 3">YIT 11860</strain>
    </source>
</reference>